<feature type="domain" description="Glycosyl transferase family 1" evidence="2">
    <location>
        <begin position="161"/>
        <end position="305"/>
    </location>
</feature>
<protein>
    <submittedName>
        <fullName evidence="4">Glycosyltransferase family 4 protein</fullName>
    </submittedName>
</protein>
<accession>A0A5C8K7H4</accession>
<dbReference type="EMBL" id="VRTY01000031">
    <property type="protein sequence ID" value="TXK46976.1"/>
    <property type="molecule type" value="Genomic_DNA"/>
</dbReference>
<proteinExistence type="predicted"/>
<dbReference type="GO" id="GO:0016757">
    <property type="term" value="F:glycosyltransferase activity"/>
    <property type="evidence" value="ECO:0007669"/>
    <property type="project" value="InterPro"/>
</dbReference>
<evidence type="ECO:0000313" key="4">
    <source>
        <dbReference type="EMBL" id="TXK46976.1"/>
    </source>
</evidence>
<feature type="domain" description="Glycosyltransferase subfamily 4-like N-terminal" evidence="3">
    <location>
        <begin position="74"/>
        <end position="149"/>
    </location>
</feature>
<dbReference type="GO" id="GO:0009103">
    <property type="term" value="P:lipopolysaccharide biosynthetic process"/>
    <property type="evidence" value="ECO:0007669"/>
    <property type="project" value="TreeGrafter"/>
</dbReference>
<name>A0A5C8K7H4_9BACT</name>
<dbReference type="Proteomes" id="UP000321926">
    <property type="component" value="Unassembled WGS sequence"/>
</dbReference>
<evidence type="ECO:0000256" key="1">
    <source>
        <dbReference type="ARBA" id="ARBA00022679"/>
    </source>
</evidence>
<organism evidence="4 5">
    <name type="scientific">Pontibacter qinzhouensis</name>
    <dbReference type="NCBI Taxonomy" id="2603253"/>
    <lineage>
        <taxon>Bacteria</taxon>
        <taxon>Pseudomonadati</taxon>
        <taxon>Bacteroidota</taxon>
        <taxon>Cytophagia</taxon>
        <taxon>Cytophagales</taxon>
        <taxon>Hymenobacteraceae</taxon>
        <taxon>Pontibacter</taxon>
    </lineage>
</organism>
<comment type="caution">
    <text evidence="4">The sequence shown here is derived from an EMBL/GenBank/DDBJ whole genome shotgun (WGS) entry which is preliminary data.</text>
</comment>
<dbReference type="InterPro" id="IPR028098">
    <property type="entry name" value="Glyco_trans_4-like_N"/>
</dbReference>
<dbReference type="InterPro" id="IPR001296">
    <property type="entry name" value="Glyco_trans_1"/>
</dbReference>
<sequence>MKKGVTFFFRKPREGAFSIENLFSIVQQQLQGQIRFHNHYMSCHSSGLKNRLNLLREAAKNHKGLNHVTGDINFITLALPKRKTILTIHDIESLERKGGLASHLLHFFWLVLPVKAAGKITAVSEHTKSKLLQKVSVDPDKIIVIPNPVSGIYHYTPKSFQKEKPRLLQIGTKYNKNLEKLIPAIAGLSCRLTIVGKLSESQVKMLEQHKVDFINKVGLSNEELLQEYQQADIITFASTFEGFGMPIIEANAVGRVVLTSNIGAMAEVAADAAMLVDPLSMEDIRRGIVELIQNDQLREQLIQNGLQNVKKYRPEVIAARYLELYDSMSL</sequence>
<evidence type="ECO:0000259" key="2">
    <source>
        <dbReference type="Pfam" id="PF00534"/>
    </source>
</evidence>
<dbReference type="SUPFAM" id="SSF53756">
    <property type="entry name" value="UDP-Glycosyltransferase/glycogen phosphorylase"/>
    <property type="match status" value="1"/>
</dbReference>
<dbReference type="Gene3D" id="3.40.50.2000">
    <property type="entry name" value="Glycogen Phosphorylase B"/>
    <property type="match status" value="2"/>
</dbReference>
<evidence type="ECO:0000313" key="5">
    <source>
        <dbReference type="Proteomes" id="UP000321926"/>
    </source>
</evidence>
<keyword evidence="5" id="KW-1185">Reference proteome</keyword>
<keyword evidence="1 4" id="KW-0808">Transferase</keyword>
<dbReference type="PANTHER" id="PTHR46401:SF2">
    <property type="entry name" value="GLYCOSYLTRANSFERASE WBBK-RELATED"/>
    <property type="match status" value="1"/>
</dbReference>
<dbReference type="OrthoDB" id="9801609at2"/>
<dbReference type="AlphaFoldDB" id="A0A5C8K7H4"/>
<gene>
    <name evidence="4" type="ORF">FVR03_10170</name>
</gene>
<dbReference type="Pfam" id="PF00534">
    <property type="entry name" value="Glycos_transf_1"/>
    <property type="match status" value="1"/>
</dbReference>
<dbReference type="PANTHER" id="PTHR46401">
    <property type="entry name" value="GLYCOSYLTRANSFERASE WBBK-RELATED"/>
    <property type="match status" value="1"/>
</dbReference>
<reference evidence="4 5" key="1">
    <citation type="submission" date="2019-08" db="EMBL/GenBank/DDBJ databases">
        <authorList>
            <person name="Shi S."/>
        </authorList>
    </citation>
    <scope>NUCLEOTIDE SEQUENCE [LARGE SCALE GENOMIC DNA]</scope>
    <source>
        <strain evidence="4 5">GY10130</strain>
    </source>
</reference>
<dbReference type="RefSeq" id="WP_147921640.1">
    <property type="nucleotide sequence ID" value="NZ_VRTY01000031.1"/>
</dbReference>
<dbReference type="Pfam" id="PF13439">
    <property type="entry name" value="Glyco_transf_4"/>
    <property type="match status" value="1"/>
</dbReference>
<evidence type="ECO:0000259" key="3">
    <source>
        <dbReference type="Pfam" id="PF13439"/>
    </source>
</evidence>